<feature type="compositionally biased region" description="Basic and acidic residues" evidence="1">
    <location>
        <begin position="527"/>
        <end position="544"/>
    </location>
</feature>
<feature type="region of interest" description="Disordered" evidence="1">
    <location>
        <begin position="1"/>
        <end position="150"/>
    </location>
</feature>
<evidence type="ECO:0000313" key="2">
    <source>
        <dbReference type="EMBL" id="KXS16528.1"/>
    </source>
</evidence>
<protein>
    <submittedName>
        <fullName evidence="2">Uncharacterized protein</fullName>
    </submittedName>
</protein>
<name>A0A139AIF0_GONPJ</name>
<feature type="compositionally biased region" description="Polar residues" evidence="1">
    <location>
        <begin position="664"/>
        <end position="680"/>
    </location>
</feature>
<feature type="compositionally biased region" description="Basic and acidic residues" evidence="1">
    <location>
        <begin position="874"/>
        <end position="883"/>
    </location>
</feature>
<evidence type="ECO:0000256" key="1">
    <source>
        <dbReference type="SAM" id="MobiDB-lite"/>
    </source>
</evidence>
<feature type="compositionally biased region" description="Basic and acidic residues" evidence="1">
    <location>
        <begin position="607"/>
        <end position="637"/>
    </location>
</feature>
<dbReference type="EMBL" id="KQ965752">
    <property type="protein sequence ID" value="KXS16528.1"/>
    <property type="molecule type" value="Genomic_DNA"/>
</dbReference>
<feature type="region of interest" description="Disordered" evidence="1">
    <location>
        <begin position="464"/>
        <end position="681"/>
    </location>
</feature>
<dbReference type="AlphaFoldDB" id="A0A139AIF0"/>
<accession>A0A139AIF0</accession>
<feature type="compositionally biased region" description="Basic and acidic residues" evidence="1">
    <location>
        <begin position="287"/>
        <end position="304"/>
    </location>
</feature>
<dbReference type="OrthoDB" id="10539913at2759"/>
<feature type="region of interest" description="Disordered" evidence="1">
    <location>
        <begin position="811"/>
        <end position="848"/>
    </location>
</feature>
<feature type="region of interest" description="Disordered" evidence="1">
    <location>
        <begin position="732"/>
        <end position="762"/>
    </location>
</feature>
<feature type="compositionally biased region" description="Gly residues" evidence="1">
    <location>
        <begin position="421"/>
        <end position="431"/>
    </location>
</feature>
<evidence type="ECO:0000313" key="3">
    <source>
        <dbReference type="Proteomes" id="UP000070544"/>
    </source>
</evidence>
<dbReference type="Proteomes" id="UP000070544">
    <property type="component" value="Unassembled WGS sequence"/>
</dbReference>
<organism evidence="2 3">
    <name type="scientific">Gonapodya prolifera (strain JEL478)</name>
    <name type="common">Monoblepharis prolifera</name>
    <dbReference type="NCBI Taxonomy" id="1344416"/>
    <lineage>
        <taxon>Eukaryota</taxon>
        <taxon>Fungi</taxon>
        <taxon>Fungi incertae sedis</taxon>
        <taxon>Chytridiomycota</taxon>
        <taxon>Chytridiomycota incertae sedis</taxon>
        <taxon>Monoblepharidomycetes</taxon>
        <taxon>Monoblepharidales</taxon>
        <taxon>Gonapodyaceae</taxon>
        <taxon>Gonapodya</taxon>
    </lineage>
</organism>
<feature type="compositionally biased region" description="Polar residues" evidence="1">
    <location>
        <begin position="973"/>
        <end position="989"/>
    </location>
</feature>
<feature type="compositionally biased region" description="Low complexity" evidence="1">
    <location>
        <begin position="464"/>
        <end position="473"/>
    </location>
</feature>
<feature type="compositionally biased region" description="Low complexity" evidence="1">
    <location>
        <begin position="328"/>
        <end position="346"/>
    </location>
</feature>
<feature type="compositionally biased region" description="Low complexity" evidence="1">
    <location>
        <begin position="359"/>
        <end position="374"/>
    </location>
</feature>
<keyword evidence="3" id="KW-1185">Reference proteome</keyword>
<feature type="compositionally biased region" description="Basic and acidic residues" evidence="1">
    <location>
        <begin position="732"/>
        <end position="744"/>
    </location>
</feature>
<proteinExistence type="predicted"/>
<sequence>MSAPESIDSIPNKLLLPCGGRSLGSLHPPTAEDGGAMDGRTESVDGALGLGAGEGTAMPRPIRQTRAESLPLAGASRRRSRSQVSFAPIPSSIVVPKDQPLLPLERELDSLPVHARSSGSRRSSFSGRDRERPERPVIVLEPGDGTDQHHSVHISLSIHPGTSMDERGPLGSRPSASDLSVREVALLSRKLEEQWVVDHAAQGEGLQVEGDDHKVQFSPIPQTHTIPRDQALVPLESEYLPPAHTPPTSPPHRRRSRSSDRPPGERSASIGRPSSRLGGGSFASDLSLREVELLEEKLEERGPADEEEDANEWQEDDGEETEGGRRGGPPLSKVSFSPKPSVVSVPRDQVPVSLSLDGRPPSRGPSPSIRRVPSASDTPAGGAGEDEDGLSGGFASDMSLRELDLLEEKMAEKRERDGEGEWGGAERGGQGQVRFKGVAVVPVPKDQEHIPIEDEIDDIRIHSASTRSSSRISSTEHLRGSSEAALAMEASTSVIVPDSSEGQEDEGDDSGQQESTHPVGRYASDLSIKEIDMLEKVLDERDTAGDDDDESSAHGKVLFNKNPAVVHVPRDQPAISLDDELVTRSHGSLPHTPQESTGDGESVASDLSHRELAMLEGRLMRERTASGEQDDPRRGGDRVAFSPTPPEVIHVGKDQPRVRIGGIASSNSDIPTGPGVSQTLDDIDSEVPIVAGVVLGLGMGTAATGGPPLGPDGAAVERWASDLSLREMQILERKREEKEDEQGGHKVSFSRKASVVRVERDQDAVASVEDLLQSAKRSASPGLQRSPSARTAHLLDADDLVSAADVESDGATTAYSGAGGDGYEVDDLLAVPGTGEGTGGELDQLPKVGSDLSIREVEILERKLAASPGILRSQSRDGREKDLSPVPVRRPKEGHEAGGVGSGSAAGSSSELAHPRPHRLSWGAHGSVRFAERSAVVQVPRDQDIVKEIEDKVHMPGSSKGKAPAGMDRAHPQGSSSGDRVQDPSTTNAGEEGDDTGDMSGEPSTMARYASDLSVKEIGMLEKRLSREFHNFELE</sequence>
<feature type="region of interest" description="Disordered" evidence="1">
    <location>
        <begin position="947"/>
        <end position="1013"/>
    </location>
</feature>
<feature type="compositionally biased region" description="Basic and acidic residues" evidence="1">
    <location>
        <begin position="399"/>
        <end position="419"/>
    </location>
</feature>
<reference evidence="2 3" key="1">
    <citation type="journal article" date="2015" name="Genome Biol. Evol.">
        <title>Phylogenomic analyses indicate that early fungi evolved digesting cell walls of algal ancestors of land plants.</title>
        <authorList>
            <person name="Chang Y."/>
            <person name="Wang S."/>
            <person name="Sekimoto S."/>
            <person name="Aerts A.L."/>
            <person name="Choi C."/>
            <person name="Clum A."/>
            <person name="LaButti K.M."/>
            <person name="Lindquist E.A."/>
            <person name="Yee Ngan C."/>
            <person name="Ohm R.A."/>
            <person name="Salamov A.A."/>
            <person name="Grigoriev I.V."/>
            <person name="Spatafora J.W."/>
            <person name="Berbee M.L."/>
        </authorList>
    </citation>
    <scope>NUCLEOTIDE SEQUENCE [LARGE SCALE GENOMIC DNA]</scope>
    <source>
        <strain evidence="2 3">JEL478</strain>
    </source>
</reference>
<feature type="region of interest" description="Disordered" evidence="1">
    <location>
        <begin position="865"/>
        <end position="921"/>
    </location>
</feature>
<feature type="region of interest" description="Disordered" evidence="1">
    <location>
        <begin position="239"/>
        <end position="435"/>
    </location>
</feature>
<feature type="compositionally biased region" description="Acidic residues" evidence="1">
    <location>
        <begin position="305"/>
        <end position="321"/>
    </location>
</feature>
<gene>
    <name evidence="2" type="ORF">M427DRAFT_154450</name>
</gene>
<feature type="compositionally biased region" description="Low complexity" evidence="1">
    <location>
        <begin position="116"/>
        <end position="126"/>
    </location>
</feature>
<feature type="compositionally biased region" description="Acidic residues" evidence="1">
    <location>
        <begin position="501"/>
        <end position="511"/>
    </location>
</feature>